<reference evidence="1 2" key="1">
    <citation type="submission" date="2016-10" db="EMBL/GenBank/DDBJ databases">
        <authorList>
            <person name="de Groot N.N."/>
        </authorList>
    </citation>
    <scope>NUCLEOTIDE SEQUENCE [LARGE SCALE GENOMIC DNA]</scope>
    <source>
        <strain evidence="1 2">Nl18</strain>
    </source>
</reference>
<gene>
    <name evidence="1" type="ORF">SAMN05216404_10936</name>
</gene>
<dbReference type="AlphaFoldDB" id="A0A1H8KSR2"/>
<dbReference type="RefSeq" id="WP_074747132.1">
    <property type="nucleotide sequence ID" value="NZ_FOCT01000009.1"/>
</dbReference>
<evidence type="ECO:0008006" key="3">
    <source>
        <dbReference type="Google" id="ProtNLM"/>
    </source>
</evidence>
<name>A0A1H8KSR2_9PROT</name>
<proteinExistence type="predicted"/>
<dbReference type="Proteomes" id="UP000183898">
    <property type="component" value="Unassembled WGS sequence"/>
</dbReference>
<evidence type="ECO:0000313" key="1">
    <source>
        <dbReference type="EMBL" id="SEN95929.1"/>
    </source>
</evidence>
<organism evidence="1 2">
    <name type="scientific">Nitrosospira multiformis</name>
    <dbReference type="NCBI Taxonomy" id="1231"/>
    <lineage>
        <taxon>Bacteria</taxon>
        <taxon>Pseudomonadati</taxon>
        <taxon>Pseudomonadota</taxon>
        <taxon>Betaproteobacteria</taxon>
        <taxon>Nitrosomonadales</taxon>
        <taxon>Nitrosomonadaceae</taxon>
        <taxon>Nitrosospira</taxon>
    </lineage>
</organism>
<sequence>MKALFFLLLFINLAFALYIQLKPDESSRASLSAELQAKTGPSSEAAPPPPSVCLEWEAFAQPDIAHVEAAISRHNLDGKLKPRTMGMVPYYWVHIPPLMNKQHAERKIGELKRRDITTYQIVEGDSKWNNAISLGFFEKIEDARASLATLRTKRVVSAIIGARNVEQVKFVAENSSPDLEGRLEKLKAEFPNSRITRTTCEPSAGTHGKANTAAQ</sequence>
<protein>
    <recommendedName>
        <fullName evidence="3">Sporulation related protein</fullName>
    </recommendedName>
</protein>
<dbReference type="EMBL" id="FOCT01000009">
    <property type="protein sequence ID" value="SEN95929.1"/>
    <property type="molecule type" value="Genomic_DNA"/>
</dbReference>
<evidence type="ECO:0000313" key="2">
    <source>
        <dbReference type="Proteomes" id="UP000183898"/>
    </source>
</evidence>
<accession>A0A1H8KSR2</accession>